<feature type="region of interest" description="Disordered" evidence="1">
    <location>
        <begin position="1"/>
        <end position="191"/>
    </location>
</feature>
<gene>
    <name evidence="2" type="ORF">GA0070216_112105</name>
</gene>
<evidence type="ECO:0000256" key="1">
    <source>
        <dbReference type="SAM" id="MobiDB-lite"/>
    </source>
</evidence>
<dbReference type="AlphaFoldDB" id="A0A1C4ZZU5"/>
<dbReference type="STRING" id="121616.GA0070216_112105"/>
<feature type="compositionally biased region" description="Low complexity" evidence="1">
    <location>
        <begin position="237"/>
        <end position="255"/>
    </location>
</feature>
<protein>
    <recommendedName>
        <fullName evidence="4">Flagellar basal body-associated protein FliL</fullName>
    </recommendedName>
</protein>
<dbReference type="EMBL" id="FMCU01000012">
    <property type="protein sequence ID" value="SCF38465.1"/>
    <property type="molecule type" value="Genomic_DNA"/>
</dbReference>
<keyword evidence="3" id="KW-1185">Reference proteome</keyword>
<dbReference type="RefSeq" id="WP_176739085.1">
    <property type="nucleotide sequence ID" value="NZ_FMCU01000012.1"/>
</dbReference>
<sequence>MTSPPVDPWSGQPEHGSPTGHYPPPSDGPSAPPDGPHTPPPGGSWPTTPYPAAPTPQHGGWPADPQSGPPADPYPGPQYGGWSQPDPAQGGYPAAPQSGPPGTPPSGYPGMPQSSPPAGYPGAPQSSPPAGYPGAPQSGYQGAPQPGFPGPQPGYPGAPRPGGYPEPAPQQYAGFGGAPYSSPPGMPHGPAPQRSKLPLLLTLGLAGLLVLCLGGGGLTWVALSDDDPTTPTPTPTPTAATSPTPSPTPVETESPTPDPTPSDEVDDPGPIRLVTPTTLGGRSKSTDPELRRIADQMVRDMKSEVRNETGAVSAFYGSAARRNMVMMAGASGPVILPEQELEDAVKGLASSLAVTKMSTIEPGPLGGVAKCGDGKASGIALGVCVWADHGSVGMIVMYFSSAAKARSEFASLRGQIEKRD</sequence>
<feature type="compositionally biased region" description="Pro residues" evidence="1">
    <location>
        <begin position="146"/>
        <end position="168"/>
    </location>
</feature>
<reference evidence="3" key="1">
    <citation type="submission" date="2016-06" db="EMBL/GenBank/DDBJ databases">
        <authorList>
            <person name="Varghese N."/>
            <person name="Submissions Spin"/>
        </authorList>
    </citation>
    <scope>NUCLEOTIDE SEQUENCE [LARGE SCALE GENOMIC DNA]</scope>
    <source>
        <strain evidence="3">DSM 44100</strain>
    </source>
</reference>
<evidence type="ECO:0008006" key="4">
    <source>
        <dbReference type="Google" id="ProtNLM"/>
    </source>
</evidence>
<feature type="region of interest" description="Disordered" evidence="1">
    <location>
        <begin position="224"/>
        <end position="287"/>
    </location>
</feature>
<feature type="compositionally biased region" description="Pro residues" evidence="1">
    <location>
        <begin position="67"/>
        <end position="76"/>
    </location>
</feature>
<evidence type="ECO:0000313" key="2">
    <source>
        <dbReference type="EMBL" id="SCF38465.1"/>
    </source>
</evidence>
<proteinExistence type="predicted"/>
<name>A0A1C4ZZU5_9ACTN</name>
<feature type="compositionally biased region" description="Pro residues" evidence="1">
    <location>
        <begin position="98"/>
        <end position="107"/>
    </location>
</feature>
<accession>A0A1C4ZZU5</accession>
<feature type="compositionally biased region" description="Pro residues" evidence="1">
    <location>
        <begin position="21"/>
        <end position="54"/>
    </location>
</feature>
<evidence type="ECO:0000313" key="3">
    <source>
        <dbReference type="Proteomes" id="UP000198797"/>
    </source>
</evidence>
<feature type="compositionally biased region" description="Pro residues" evidence="1">
    <location>
        <begin position="181"/>
        <end position="190"/>
    </location>
</feature>
<dbReference type="Proteomes" id="UP000198797">
    <property type="component" value="Unassembled WGS sequence"/>
</dbReference>
<organism evidence="2 3">
    <name type="scientific">Micromonospora matsumotoense</name>
    <dbReference type="NCBI Taxonomy" id="121616"/>
    <lineage>
        <taxon>Bacteria</taxon>
        <taxon>Bacillati</taxon>
        <taxon>Actinomycetota</taxon>
        <taxon>Actinomycetes</taxon>
        <taxon>Micromonosporales</taxon>
        <taxon>Micromonosporaceae</taxon>
        <taxon>Micromonospora</taxon>
    </lineage>
</organism>